<dbReference type="PROSITE" id="PS50850">
    <property type="entry name" value="MFS"/>
    <property type="match status" value="1"/>
</dbReference>
<dbReference type="SUPFAM" id="SSF103473">
    <property type="entry name" value="MFS general substrate transporter"/>
    <property type="match status" value="1"/>
</dbReference>
<proteinExistence type="predicted"/>
<evidence type="ECO:0000256" key="5">
    <source>
        <dbReference type="ARBA" id="ARBA00023136"/>
    </source>
</evidence>
<comment type="caution">
    <text evidence="8">The sequence shown here is derived from an EMBL/GenBank/DDBJ whole genome shotgun (WGS) entry which is preliminary data.</text>
</comment>
<dbReference type="Gene3D" id="1.20.1720.10">
    <property type="entry name" value="Multidrug resistance protein D"/>
    <property type="match status" value="1"/>
</dbReference>
<keyword evidence="5 6" id="KW-0472">Membrane</keyword>
<dbReference type="GO" id="GO:0022857">
    <property type="term" value="F:transmembrane transporter activity"/>
    <property type="evidence" value="ECO:0007669"/>
    <property type="project" value="InterPro"/>
</dbReference>
<feature type="transmembrane region" description="Helical" evidence="6">
    <location>
        <begin position="128"/>
        <end position="148"/>
    </location>
</feature>
<protein>
    <submittedName>
        <fullName evidence="8">MFS transporter</fullName>
    </submittedName>
</protein>
<dbReference type="EMBL" id="WWCX01000077">
    <property type="protein sequence ID" value="MYM97524.1"/>
    <property type="molecule type" value="Genomic_DNA"/>
</dbReference>
<name>A0A845GTB6_9BURK</name>
<feature type="transmembrane region" description="Helical" evidence="6">
    <location>
        <begin position="99"/>
        <end position="116"/>
    </location>
</feature>
<keyword evidence="4 6" id="KW-1133">Transmembrane helix</keyword>
<evidence type="ECO:0000256" key="3">
    <source>
        <dbReference type="ARBA" id="ARBA00022692"/>
    </source>
</evidence>
<sequence>MLSLMTGVALASLDTAIANTALPSMAAQLHATPAASVWIVNAYQLAMVATLLPFAALGEIAGYRRVALSGLVLFTLASLGCALAWSLPALVAARLLQGLGASAMMAVSTALIRAIYPPERQGQGFGTNALVVAVAFAVGPTAASLILSLASWPWLFAINVPLGLLALGAASQALPQTPREAHRLDALAALYNVGAFGLTILALGDAAHG</sequence>
<reference evidence="8" key="1">
    <citation type="submission" date="2019-12" db="EMBL/GenBank/DDBJ databases">
        <title>Novel species isolated from a subtropical stream in China.</title>
        <authorList>
            <person name="Lu H."/>
        </authorList>
    </citation>
    <scope>NUCLEOTIDE SEQUENCE [LARGE SCALE GENOMIC DNA]</scope>
    <source>
        <strain evidence="8">FT81W</strain>
    </source>
</reference>
<dbReference type="PANTHER" id="PTHR42718:SF9">
    <property type="entry name" value="MAJOR FACILITATOR SUPERFAMILY MULTIDRUG TRANSPORTER MFSC"/>
    <property type="match status" value="1"/>
</dbReference>
<feature type="transmembrane region" description="Helical" evidence="6">
    <location>
        <begin position="186"/>
        <end position="204"/>
    </location>
</feature>
<gene>
    <name evidence="8" type="ORF">GTP90_27095</name>
</gene>
<dbReference type="Proteomes" id="UP000447355">
    <property type="component" value="Unassembled WGS sequence"/>
</dbReference>
<dbReference type="PANTHER" id="PTHR42718">
    <property type="entry name" value="MAJOR FACILITATOR SUPERFAMILY MULTIDRUG TRANSPORTER MFSC"/>
    <property type="match status" value="1"/>
</dbReference>
<evidence type="ECO:0000313" key="8">
    <source>
        <dbReference type="EMBL" id="MYM97524.1"/>
    </source>
</evidence>
<feature type="domain" description="Major facilitator superfamily (MFS) profile" evidence="7">
    <location>
        <begin position="1"/>
        <end position="209"/>
    </location>
</feature>
<feature type="transmembrane region" description="Helical" evidence="6">
    <location>
        <begin position="66"/>
        <end position="87"/>
    </location>
</feature>
<dbReference type="GO" id="GO:0016020">
    <property type="term" value="C:membrane"/>
    <property type="evidence" value="ECO:0007669"/>
    <property type="project" value="UniProtKB-SubCell"/>
</dbReference>
<evidence type="ECO:0000256" key="1">
    <source>
        <dbReference type="ARBA" id="ARBA00004141"/>
    </source>
</evidence>
<dbReference type="InterPro" id="IPR036259">
    <property type="entry name" value="MFS_trans_sf"/>
</dbReference>
<comment type="subcellular location">
    <subcellularLocation>
        <location evidence="1">Membrane</location>
        <topology evidence="1">Multi-pass membrane protein</topology>
    </subcellularLocation>
</comment>
<dbReference type="Pfam" id="PF07690">
    <property type="entry name" value="MFS_1"/>
    <property type="match status" value="1"/>
</dbReference>
<evidence type="ECO:0000256" key="6">
    <source>
        <dbReference type="SAM" id="Phobius"/>
    </source>
</evidence>
<dbReference type="AlphaFoldDB" id="A0A845GTB6"/>
<dbReference type="CDD" id="cd17321">
    <property type="entry name" value="MFS_MMR_MDR_like"/>
    <property type="match status" value="1"/>
</dbReference>
<dbReference type="InterPro" id="IPR020846">
    <property type="entry name" value="MFS_dom"/>
</dbReference>
<dbReference type="RefSeq" id="WP_161086443.1">
    <property type="nucleotide sequence ID" value="NZ_WWCX01000077.1"/>
</dbReference>
<feature type="non-terminal residue" evidence="8">
    <location>
        <position position="209"/>
    </location>
</feature>
<feature type="transmembrane region" description="Helical" evidence="6">
    <location>
        <begin position="154"/>
        <end position="174"/>
    </location>
</feature>
<evidence type="ECO:0000256" key="2">
    <source>
        <dbReference type="ARBA" id="ARBA00022448"/>
    </source>
</evidence>
<dbReference type="InterPro" id="IPR011701">
    <property type="entry name" value="MFS"/>
</dbReference>
<feature type="transmembrane region" description="Helical" evidence="6">
    <location>
        <begin position="34"/>
        <end position="54"/>
    </location>
</feature>
<keyword evidence="2" id="KW-0813">Transport</keyword>
<evidence type="ECO:0000259" key="7">
    <source>
        <dbReference type="PROSITE" id="PS50850"/>
    </source>
</evidence>
<accession>A0A845GTB6</accession>
<keyword evidence="3 6" id="KW-0812">Transmembrane</keyword>
<evidence type="ECO:0000256" key="4">
    <source>
        <dbReference type="ARBA" id="ARBA00022989"/>
    </source>
</evidence>
<organism evidence="8 9">
    <name type="scientific">Duganella vulcania</name>
    <dbReference type="NCBI Taxonomy" id="2692166"/>
    <lineage>
        <taxon>Bacteria</taxon>
        <taxon>Pseudomonadati</taxon>
        <taxon>Pseudomonadota</taxon>
        <taxon>Betaproteobacteria</taxon>
        <taxon>Burkholderiales</taxon>
        <taxon>Oxalobacteraceae</taxon>
        <taxon>Telluria group</taxon>
        <taxon>Duganella</taxon>
    </lineage>
</organism>
<evidence type="ECO:0000313" key="9">
    <source>
        <dbReference type="Proteomes" id="UP000447355"/>
    </source>
</evidence>